<feature type="transmembrane region" description="Helical" evidence="7">
    <location>
        <begin position="397"/>
        <end position="416"/>
    </location>
</feature>
<feature type="transmembrane region" description="Helical" evidence="7">
    <location>
        <begin position="339"/>
        <end position="360"/>
    </location>
</feature>
<keyword evidence="3" id="KW-0813">Transport</keyword>
<keyword evidence="6 7" id="KW-0472">Membrane</keyword>
<evidence type="ECO:0000256" key="5">
    <source>
        <dbReference type="ARBA" id="ARBA00022989"/>
    </source>
</evidence>
<dbReference type="InterPro" id="IPR036259">
    <property type="entry name" value="MFS_trans_sf"/>
</dbReference>
<dbReference type="PANTHER" id="PTHR12778:SF10">
    <property type="entry name" value="MAJOR FACILITATOR SUPERFAMILY DOMAIN-CONTAINING PROTEIN 3"/>
    <property type="match status" value="1"/>
</dbReference>
<dbReference type="Pfam" id="PF07690">
    <property type="entry name" value="MFS_1"/>
    <property type="match status" value="1"/>
</dbReference>
<proteinExistence type="inferred from homology"/>
<evidence type="ECO:0000313" key="8">
    <source>
        <dbReference type="EMBL" id="MFC0387022.1"/>
    </source>
</evidence>
<dbReference type="InterPro" id="IPR004752">
    <property type="entry name" value="AmpG_permease/AT-1"/>
</dbReference>
<feature type="transmembrane region" description="Helical" evidence="7">
    <location>
        <begin position="85"/>
        <end position="103"/>
    </location>
</feature>
<evidence type="ECO:0000256" key="7">
    <source>
        <dbReference type="SAM" id="Phobius"/>
    </source>
</evidence>
<dbReference type="Proteomes" id="UP001589789">
    <property type="component" value="Unassembled WGS sequence"/>
</dbReference>
<feature type="transmembrane region" description="Helical" evidence="7">
    <location>
        <begin position="177"/>
        <end position="198"/>
    </location>
</feature>
<keyword evidence="5 7" id="KW-1133">Transmembrane helix</keyword>
<comment type="subcellular location">
    <subcellularLocation>
        <location evidence="1">Membrane</location>
        <topology evidence="1">Multi-pass membrane protein</topology>
    </subcellularLocation>
</comment>
<evidence type="ECO:0000313" key="9">
    <source>
        <dbReference type="Proteomes" id="UP001589789"/>
    </source>
</evidence>
<feature type="transmembrane region" description="Helical" evidence="7">
    <location>
        <begin position="230"/>
        <end position="254"/>
    </location>
</feature>
<feature type="transmembrane region" description="Helical" evidence="7">
    <location>
        <begin position="274"/>
        <end position="294"/>
    </location>
</feature>
<dbReference type="SUPFAM" id="SSF103473">
    <property type="entry name" value="MFS general substrate transporter"/>
    <property type="match status" value="1"/>
</dbReference>
<feature type="transmembrane region" description="Helical" evidence="7">
    <location>
        <begin position="306"/>
        <end position="327"/>
    </location>
</feature>
<dbReference type="EMBL" id="JBHLVZ010000043">
    <property type="protein sequence ID" value="MFC0387022.1"/>
    <property type="molecule type" value="Genomic_DNA"/>
</dbReference>
<dbReference type="InterPro" id="IPR011701">
    <property type="entry name" value="MFS"/>
</dbReference>
<evidence type="ECO:0000256" key="4">
    <source>
        <dbReference type="ARBA" id="ARBA00022692"/>
    </source>
</evidence>
<protein>
    <submittedName>
        <fullName evidence="8">MFS transporter</fullName>
    </submittedName>
</protein>
<evidence type="ECO:0000256" key="6">
    <source>
        <dbReference type="ARBA" id="ARBA00023136"/>
    </source>
</evidence>
<name>A0ABV6IUM8_9PROT</name>
<reference evidence="8 9" key="1">
    <citation type="submission" date="2024-09" db="EMBL/GenBank/DDBJ databases">
        <authorList>
            <person name="Sun Q."/>
            <person name="Mori K."/>
        </authorList>
    </citation>
    <scope>NUCLEOTIDE SEQUENCE [LARGE SCALE GENOMIC DNA]</scope>
    <source>
        <strain evidence="8 9">CCM 7468</strain>
    </source>
</reference>
<evidence type="ECO:0000256" key="3">
    <source>
        <dbReference type="ARBA" id="ARBA00022448"/>
    </source>
</evidence>
<gene>
    <name evidence="8" type="ORF">ACFFIC_15900</name>
</gene>
<feature type="transmembrane region" description="Helical" evidence="7">
    <location>
        <begin position="151"/>
        <end position="171"/>
    </location>
</feature>
<dbReference type="PANTHER" id="PTHR12778">
    <property type="entry name" value="SOLUTE CARRIER FAMILY 33 ACETYL-COA TRANSPORTER -RELATED"/>
    <property type="match status" value="1"/>
</dbReference>
<comment type="caution">
    <text evidence="8">The sequence shown here is derived from an EMBL/GenBank/DDBJ whole genome shotgun (WGS) entry which is preliminary data.</text>
</comment>
<keyword evidence="9" id="KW-1185">Reference proteome</keyword>
<accession>A0ABV6IUM8</accession>
<feature type="transmembrane region" description="Helical" evidence="7">
    <location>
        <begin position="109"/>
        <end position="130"/>
    </location>
</feature>
<evidence type="ECO:0000256" key="2">
    <source>
        <dbReference type="ARBA" id="ARBA00008335"/>
    </source>
</evidence>
<evidence type="ECO:0000256" key="1">
    <source>
        <dbReference type="ARBA" id="ARBA00004141"/>
    </source>
</evidence>
<comment type="similarity">
    <text evidence="2">Belongs to the major facilitator superfamily.</text>
</comment>
<keyword evidence="4 7" id="KW-0812">Transmembrane</keyword>
<dbReference type="Gene3D" id="1.20.1250.20">
    <property type="entry name" value="MFS general substrate transporter like domains"/>
    <property type="match status" value="1"/>
</dbReference>
<sequence length="428" mass="43832">MRAETVPLIAAPAWRYAVIAGLYAYQGLVAGFALTALPNHYAAMGATAAAVGAHVATVGLPWILQPLWGPVVDRFGGFAMGRRRFWVIAALTLSLLALARLLLVEDESVSGLSTVSAVFLVQSAFAALTDTATDGMIIDNVPAERLGTANAITRVGFVCGAALGTALFAWMLPAHGLHASAAALLGIGVFALLLPLIVRERAGDALLSLRSAPAHAHAAGETFARLLRRLAASFAGGTTLILLAICFATDYVGALFRLPLTVELIQHRGWEAEALSRFQAVTALVTGTAGALLVGWWTDREGTSRALAILFALCAASHLGAAALLLAADPDWAAMTGPLALGLSTVMPALLFVALAPAVMQASLGPAAATRFALFMASLNMGDVAGSAMAGQVASAVGLPLVGLVAGSAFGLLALLSRLGVARRLGLS</sequence>
<dbReference type="RefSeq" id="WP_377052059.1">
    <property type="nucleotide sequence ID" value="NZ_JBHLVZ010000043.1"/>
</dbReference>
<feature type="transmembrane region" description="Helical" evidence="7">
    <location>
        <begin position="41"/>
        <end position="64"/>
    </location>
</feature>
<feature type="transmembrane region" description="Helical" evidence="7">
    <location>
        <begin position="12"/>
        <end position="35"/>
    </location>
</feature>
<organism evidence="8 9">
    <name type="scientific">Muricoccus vinaceus</name>
    <dbReference type="NCBI Taxonomy" id="424704"/>
    <lineage>
        <taxon>Bacteria</taxon>
        <taxon>Pseudomonadati</taxon>
        <taxon>Pseudomonadota</taxon>
        <taxon>Alphaproteobacteria</taxon>
        <taxon>Acetobacterales</taxon>
        <taxon>Roseomonadaceae</taxon>
        <taxon>Muricoccus</taxon>
    </lineage>
</organism>